<comment type="similarity">
    <text evidence="1">Belongs to the CCDC25 family.</text>
</comment>
<reference evidence="4" key="1">
    <citation type="submission" date="2022-08" db="EMBL/GenBank/DDBJ databases">
        <title>Novel sulfate-reducing endosymbionts in the free-living metamonad Anaeramoeba.</title>
        <authorList>
            <person name="Jerlstrom-Hultqvist J."/>
            <person name="Cepicka I."/>
            <person name="Gallot-Lavallee L."/>
            <person name="Salas-Leiva D."/>
            <person name="Curtis B.A."/>
            <person name="Zahonova K."/>
            <person name="Pipaliya S."/>
            <person name="Dacks J."/>
            <person name="Roger A.J."/>
        </authorList>
    </citation>
    <scope>NUCLEOTIDE SEQUENCE</scope>
    <source>
        <strain evidence="4">Schooner1</strain>
    </source>
</reference>
<accession>A0ABQ8YWP5</accession>
<feature type="domain" description="NFACT RNA-binding" evidence="3">
    <location>
        <begin position="1"/>
        <end position="109"/>
    </location>
</feature>
<keyword evidence="5" id="KW-1185">Reference proteome</keyword>
<comment type="caution">
    <text evidence="4">The sequence shown here is derived from an EMBL/GenBank/DDBJ whole genome shotgun (WGS) entry which is preliminary data.</text>
</comment>
<organism evidence="4 5">
    <name type="scientific">Anaeramoeba flamelloides</name>
    <dbReference type="NCBI Taxonomy" id="1746091"/>
    <lineage>
        <taxon>Eukaryota</taxon>
        <taxon>Metamonada</taxon>
        <taxon>Anaeramoebidae</taxon>
        <taxon>Anaeramoeba</taxon>
    </lineage>
</organism>
<feature type="compositionally biased region" description="Acidic residues" evidence="2">
    <location>
        <begin position="198"/>
        <end position="208"/>
    </location>
</feature>
<dbReference type="PANTHER" id="PTHR13049">
    <property type="entry name" value="DUF814-RELATED"/>
    <property type="match status" value="1"/>
</dbReference>
<feature type="compositionally biased region" description="Basic and acidic residues" evidence="2">
    <location>
        <begin position="155"/>
        <end position="168"/>
    </location>
</feature>
<evidence type="ECO:0000256" key="2">
    <source>
        <dbReference type="SAM" id="MobiDB-lite"/>
    </source>
</evidence>
<protein>
    <submittedName>
        <fullName evidence="4">Duf814-related protein</fullName>
    </submittedName>
</protein>
<feature type="region of interest" description="Disordered" evidence="2">
    <location>
        <begin position="155"/>
        <end position="208"/>
    </location>
</feature>
<gene>
    <name evidence="4" type="ORF">M0813_01675</name>
</gene>
<name>A0ABQ8YWP5_9EUKA</name>
<dbReference type="Pfam" id="PF05670">
    <property type="entry name" value="NFACT-R_1"/>
    <property type="match status" value="1"/>
</dbReference>
<evidence type="ECO:0000256" key="1">
    <source>
        <dbReference type="ARBA" id="ARBA00008998"/>
    </source>
</evidence>
<sequence>MVWHYKVRGGYLVYAGKDKHENETLIKYHFPEDIWFHVKRLSSPHVYLRLRKGETMDDIPQETLDDICQITKYYSIEGKKKKFVAINYTPASNLLKKRGMEIGSVYYKNEGNVRTIQNVKEDRPAVLRLKKTRKEHFPDFEKLWLKRQKQESMEIKKQKLKEEKEIQKRKQKKKKEKEMKSYNWMMDEDLMESNQDSNDLEEYENNFF</sequence>
<proteinExistence type="inferred from homology"/>
<dbReference type="PANTHER" id="PTHR13049:SF2">
    <property type="entry name" value="COILED-COIL DOMAIN-CONTAINING PROTEIN 25"/>
    <property type="match status" value="1"/>
</dbReference>
<dbReference type="Proteomes" id="UP001150062">
    <property type="component" value="Unassembled WGS sequence"/>
</dbReference>
<dbReference type="InterPro" id="IPR039730">
    <property type="entry name" value="Jlp2/Ccd25"/>
</dbReference>
<evidence type="ECO:0000313" key="5">
    <source>
        <dbReference type="Proteomes" id="UP001150062"/>
    </source>
</evidence>
<evidence type="ECO:0000259" key="3">
    <source>
        <dbReference type="Pfam" id="PF05670"/>
    </source>
</evidence>
<dbReference type="InterPro" id="IPR008532">
    <property type="entry name" value="NFACT_RNA-bd"/>
</dbReference>
<dbReference type="EMBL" id="JAOAOG010000102">
    <property type="protein sequence ID" value="KAJ6249077.1"/>
    <property type="molecule type" value="Genomic_DNA"/>
</dbReference>
<evidence type="ECO:0000313" key="4">
    <source>
        <dbReference type="EMBL" id="KAJ6249077.1"/>
    </source>
</evidence>